<dbReference type="Proteomes" id="UP000277579">
    <property type="component" value="Unassembled WGS sequence"/>
</dbReference>
<keyword evidence="5" id="KW-0998">Cell outer membrane</keyword>
<evidence type="ECO:0000256" key="2">
    <source>
        <dbReference type="ARBA" id="ARBA00006275"/>
    </source>
</evidence>
<evidence type="ECO:0000313" key="10">
    <source>
        <dbReference type="Proteomes" id="UP000277579"/>
    </source>
</evidence>
<evidence type="ECO:0000256" key="1">
    <source>
        <dbReference type="ARBA" id="ARBA00004442"/>
    </source>
</evidence>
<evidence type="ECO:0000259" key="8">
    <source>
        <dbReference type="Pfam" id="PF14322"/>
    </source>
</evidence>
<proteinExistence type="inferred from homology"/>
<dbReference type="CDD" id="cd08977">
    <property type="entry name" value="SusD"/>
    <property type="match status" value="1"/>
</dbReference>
<gene>
    <name evidence="9" type="ORF">CLV94_3102</name>
</gene>
<sequence>MKLYKFSLKNLKIALLGTAFIFASCDETLDLQPISEIGVDEFYSTPQEVNLAVISIYNSLYGMQNREWLLTEIRSDNTYMNPNSTETKDLAIREVDRFVQGSQNIYVQEYWKACYRTINLANIVMQNLDVVTNPVTRDQYEGEARFLRAHAYFNLVRLWGGVFIIEKPVSGSEAKKMDRSPQSEVYQFILNDLRLASEKLPVSQGGANLGRVAADAAKTLLGKALITAGGDANLTEARIVLAEVIAGNFNLQPTYASVFDIANEYNSEILFAVRYQSGSVGLGSPHPNFFAPLQSDNYVVFGNGDGLNVPTENMSTSYAVGDPRKAVSMADTWIGFNNSVRSDRHVTKYNSTFTRVDDGGSDWVILRYADALLLMAEAINEQSGPNTEALGYLNEVRTRSLGSSAALSLANVSTYFNFKLALENERRFEFAFENHRWFDLVRTGRAEIVMSQHFATEFQYNDPAHPSLNTGPLQHYQILLPIPQYEIDLNPTIAQNTGY</sequence>
<dbReference type="InterPro" id="IPR012944">
    <property type="entry name" value="SusD_RagB_dom"/>
</dbReference>
<dbReference type="Gene3D" id="1.25.40.390">
    <property type="match status" value="1"/>
</dbReference>
<comment type="caution">
    <text evidence="9">The sequence shown here is derived from an EMBL/GenBank/DDBJ whole genome shotgun (WGS) entry which is preliminary data.</text>
</comment>
<comment type="subcellular location">
    <subcellularLocation>
        <location evidence="1">Cell outer membrane</location>
    </subcellularLocation>
</comment>
<dbReference type="EMBL" id="RBLC01000005">
    <property type="protein sequence ID" value="RKS19151.1"/>
    <property type="molecule type" value="Genomic_DNA"/>
</dbReference>
<dbReference type="RefSeq" id="WP_121377383.1">
    <property type="nucleotide sequence ID" value="NZ_RBLC01000005.1"/>
</dbReference>
<keyword evidence="4" id="KW-0472">Membrane</keyword>
<keyword evidence="3 6" id="KW-0732">Signal</keyword>
<organism evidence="9 10">
    <name type="scientific">Flavobacterium endophyticum</name>
    <dbReference type="NCBI Taxonomy" id="1540163"/>
    <lineage>
        <taxon>Bacteria</taxon>
        <taxon>Pseudomonadati</taxon>
        <taxon>Bacteroidota</taxon>
        <taxon>Flavobacteriia</taxon>
        <taxon>Flavobacteriales</taxon>
        <taxon>Flavobacteriaceae</taxon>
        <taxon>Flavobacterium</taxon>
    </lineage>
</organism>
<reference evidence="9 10" key="1">
    <citation type="submission" date="2018-10" db="EMBL/GenBank/DDBJ databases">
        <title>Genomic Encyclopedia of Archaeal and Bacterial Type Strains, Phase II (KMG-II): from individual species to whole genera.</title>
        <authorList>
            <person name="Goeker M."/>
        </authorList>
    </citation>
    <scope>NUCLEOTIDE SEQUENCE [LARGE SCALE GENOMIC DNA]</scope>
    <source>
        <strain evidence="9 10">DSM 29537</strain>
    </source>
</reference>
<dbReference type="Pfam" id="PF07980">
    <property type="entry name" value="SusD_RagB"/>
    <property type="match status" value="1"/>
</dbReference>
<dbReference type="InterPro" id="IPR033985">
    <property type="entry name" value="SusD-like_N"/>
</dbReference>
<dbReference type="AlphaFoldDB" id="A0A495LZU5"/>
<feature type="domain" description="RagB/SusD" evidence="7">
    <location>
        <begin position="329"/>
        <end position="499"/>
    </location>
</feature>
<evidence type="ECO:0000256" key="6">
    <source>
        <dbReference type="SAM" id="SignalP"/>
    </source>
</evidence>
<evidence type="ECO:0000259" key="7">
    <source>
        <dbReference type="Pfam" id="PF07980"/>
    </source>
</evidence>
<feature type="domain" description="SusD-like N-terminal" evidence="8">
    <location>
        <begin position="55"/>
        <end position="217"/>
    </location>
</feature>
<dbReference type="SUPFAM" id="SSF48452">
    <property type="entry name" value="TPR-like"/>
    <property type="match status" value="1"/>
</dbReference>
<evidence type="ECO:0000256" key="3">
    <source>
        <dbReference type="ARBA" id="ARBA00022729"/>
    </source>
</evidence>
<protein>
    <submittedName>
        <fullName evidence="9">Putative outer membrane starch-binding protein</fullName>
    </submittedName>
</protein>
<feature type="chain" id="PRO_5019731512" evidence="6">
    <location>
        <begin position="24"/>
        <end position="499"/>
    </location>
</feature>
<dbReference type="Pfam" id="PF14322">
    <property type="entry name" value="SusD-like_3"/>
    <property type="match status" value="1"/>
</dbReference>
<evidence type="ECO:0000256" key="5">
    <source>
        <dbReference type="ARBA" id="ARBA00023237"/>
    </source>
</evidence>
<dbReference type="InterPro" id="IPR011990">
    <property type="entry name" value="TPR-like_helical_dom_sf"/>
</dbReference>
<evidence type="ECO:0000256" key="4">
    <source>
        <dbReference type="ARBA" id="ARBA00023136"/>
    </source>
</evidence>
<evidence type="ECO:0000313" key="9">
    <source>
        <dbReference type="EMBL" id="RKS19151.1"/>
    </source>
</evidence>
<dbReference type="GO" id="GO:0009279">
    <property type="term" value="C:cell outer membrane"/>
    <property type="evidence" value="ECO:0007669"/>
    <property type="project" value="UniProtKB-SubCell"/>
</dbReference>
<dbReference type="PROSITE" id="PS51257">
    <property type="entry name" value="PROKAR_LIPOPROTEIN"/>
    <property type="match status" value="1"/>
</dbReference>
<dbReference type="OrthoDB" id="5694214at2"/>
<name>A0A495LZU5_9FLAO</name>
<keyword evidence="10" id="KW-1185">Reference proteome</keyword>
<comment type="similarity">
    <text evidence="2">Belongs to the SusD family.</text>
</comment>
<accession>A0A495LZU5</accession>
<feature type="signal peptide" evidence="6">
    <location>
        <begin position="1"/>
        <end position="23"/>
    </location>
</feature>